<accession>A0A0F8X198</accession>
<organism evidence="2">
    <name type="scientific">marine sediment metagenome</name>
    <dbReference type="NCBI Taxonomy" id="412755"/>
    <lineage>
        <taxon>unclassified sequences</taxon>
        <taxon>metagenomes</taxon>
        <taxon>ecological metagenomes</taxon>
    </lineage>
</organism>
<dbReference type="SUPFAM" id="SSF52833">
    <property type="entry name" value="Thioredoxin-like"/>
    <property type="match status" value="1"/>
</dbReference>
<dbReference type="InterPro" id="IPR050553">
    <property type="entry name" value="Thioredoxin_ResA/DsbE_sf"/>
</dbReference>
<dbReference type="CDD" id="cd02966">
    <property type="entry name" value="TlpA_like_family"/>
    <property type="match status" value="1"/>
</dbReference>
<dbReference type="InterPro" id="IPR013740">
    <property type="entry name" value="Redoxin"/>
</dbReference>
<dbReference type="PROSITE" id="PS51352">
    <property type="entry name" value="THIOREDOXIN_2"/>
    <property type="match status" value="1"/>
</dbReference>
<proteinExistence type="predicted"/>
<evidence type="ECO:0000313" key="2">
    <source>
        <dbReference type="EMBL" id="KKK62698.1"/>
    </source>
</evidence>
<evidence type="ECO:0000259" key="1">
    <source>
        <dbReference type="PROSITE" id="PS51352"/>
    </source>
</evidence>
<comment type="caution">
    <text evidence="2">The sequence shown here is derived from an EMBL/GenBank/DDBJ whole genome shotgun (WGS) entry which is preliminary data.</text>
</comment>
<dbReference type="PANTHER" id="PTHR42852">
    <property type="entry name" value="THIOL:DISULFIDE INTERCHANGE PROTEIN DSBE"/>
    <property type="match status" value="1"/>
</dbReference>
<gene>
    <name evidence="2" type="ORF">LCGC14_3001730</name>
</gene>
<dbReference type="InterPro" id="IPR013766">
    <property type="entry name" value="Thioredoxin_domain"/>
</dbReference>
<dbReference type="PANTHER" id="PTHR42852:SF17">
    <property type="entry name" value="THIOREDOXIN-LIKE PROTEIN HI_1115"/>
    <property type="match status" value="1"/>
</dbReference>
<sequence length="163" mass="17174">MTIEAGTRAPDFSLKGTDGETYDLADALGRGPLLLVFFKTTCGTCDLAFSYINRLTEVYPGDGWSLWAVAQDPAAEAGSYASTYGITYPVLPDVDGYPVSKTYDPPATPTLFLIDRGGDVVQQTAGFSKEDLNSLSAALAERLGVEPVVIAPAGDGNPDFKPG</sequence>
<dbReference type="InterPro" id="IPR036249">
    <property type="entry name" value="Thioredoxin-like_sf"/>
</dbReference>
<dbReference type="GO" id="GO:0016491">
    <property type="term" value="F:oxidoreductase activity"/>
    <property type="evidence" value="ECO:0007669"/>
    <property type="project" value="InterPro"/>
</dbReference>
<name>A0A0F8X198_9ZZZZ</name>
<dbReference type="AlphaFoldDB" id="A0A0F8X198"/>
<reference evidence="2" key="1">
    <citation type="journal article" date="2015" name="Nature">
        <title>Complex archaea that bridge the gap between prokaryotes and eukaryotes.</title>
        <authorList>
            <person name="Spang A."/>
            <person name="Saw J.H."/>
            <person name="Jorgensen S.L."/>
            <person name="Zaremba-Niedzwiedzka K."/>
            <person name="Martijn J."/>
            <person name="Lind A.E."/>
            <person name="van Eijk R."/>
            <person name="Schleper C."/>
            <person name="Guy L."/>
            <person name="Ettema T.J."/>
        </authorList>
    </citation>
    <scope>NUCLEOTIDE SEQUENCE</scope>
</reference>
<protein>
    <recommendedName>
        <fullName evidence="1">Thioredoxin domain-containing protein</fullName>
    </recommendedName>
</protein>
<dbReference type="Pfam" id="PF08534">
    <property type="entry name" value="Redoxin"/>
    <property type="match status" value="1"/>
</dbReference>
<dbReference type="EMBL" id="LAZR01061873">
    <property type="protein sequence ID" value="KKK62698.1"/>
    <property type="molecule type" value="Genomic_DNA"/>
</dbReference>
<feature type="domain" description="Thioredoxin" evidence="1">
    <location>
        <begin position="3"/>
        <end position="141"/>
    </location>
</feature>
<dbReference type="Gene3D" id="3.40.30.10">
    <property type="entry name" value="Glutaredoxin"/>
    <property type="match status" value="1"/>
</dbReference>